<name>A0A0J1IK28_9FIRM</name>
<dbReference type="InterPro" id="IPR008258">
    <property type="entry name" value="Transglycosylase_SLT_dom_1"/>
</dbReference>
<dbReference type="PANTHER" id="PTHR37423">
    <property type="entry name" value="SOLUBLE LYTIC MUREIN TRANSGLYCOSYLASE-RELATED"/>
    <property type="match status" value="1"/>
</dbReference>
<dbReference type="SUPFAM" id="SSF53955">
    <property type="entry name" value="Lysozyme-like"/>
    <property type="match status" value="1"/>
</dbReference>
<proteinExistence type="predicted"/>
<dbReference type="AlphaFoldDB" id="A0A0J1IK28"/>
<dbReference type="GO" id="GO:0016829">
    <property type="term" value="F:lyase activity"/>
    <property type="evidence" value="ECO:0007669"/>
    <property type="project" value="UniProtKB-KW"/>
</dbReference>
<dbReference type="CDD" id="cd00254">
    <property type="entry name" value="LT-like"/>
    <property type="match status" value="1"/>
</dbReference>
<evidence type="ECO:0000259" key="1">
    <source>
        <dbReference type="Pfam" id="PF01464"/>
    </source>
</evidence>
<dbReference type="RefSeq" id="WP_047810816.1">
    <property type="nucleotide sequence ID" value="NZ_LDZY01000010.1"/>
</dbReference>
<sequence length="220" mass="23438">MNIAQMLLLFQVQQLNASWQSQQGNEGLYDLGNSGTSGSQLFASLLQAAMGSETADLQGFNTLSQELTGSGGSPIQNYQSSTDLQSVNKSPSSLDNLINSMAQKYGVDSNLIKQVVKAESGFNSHAMSPAGAKGLMQLMPGTAAAYGVGNAYDPLQNLDGGTHLLKNLLDHYQGNIPLALAAYNAGSGAVDKYQGIPPYKETQNYVQKIMAGLNRRDWKV</sequence>
<dbReference type="Gene3D" id="1.10.530.10">
    <property type="match status" value="1"/>
</dbReference>
<dbReference type="PANTHER" id="PTHR37423:SF2">
    <property type="entry name" value="MEMBRANE-BOUND LYTIC MUREIN TRANSGLYCOSYLASE C"/>
    <property type="match status" value="1"/>
</dbReference>
<dbReference type="InterPro" id="IPR023346">
    <property type="entry name" value="Lysozyme-like_dom_sf"/>
</dbReference>
<dbReference type="STRING" id="476652.DEAC_c29930"/>
<evidence type="ECO:0000313" key="3">
    <source>
        <dbReference type="Proteomes" id="UP000036356"/>
    </source>
</evidence>
<feature type="domain" description="Transglycosylase SLT" evidence="1">
    <location>
        <begin position="97"/>
        <end position="205"/>
    </location>
</feature>
<evidence type="ECO:0000313" key="2">
    <source>
        <dbReference type="EMBL" id="KLU65026.1"/>
    </source>
</evidence>
<accession>A0A0J1IK28</accession>
<comment type="caution">
    <text evidence="2">The sequence shown here is derived from an EMBL/GenBank/DDBJ whole genome shotgun (WGS) entry which is preliminary data.</text>
</comment>
<dbReference type="Proteomes" id="UP000036356">
    <property type="component" value="Unassembled WGS sequence"/>
</dbReference>
<dbReference type="EC" id="4.2.2.-" evidence="2"/>
<dbReference type="Pfam" id="PF01464">
    <property type="entry name" value="SLT"/>
    <property type="match status" value="1"/>
</dbReference>
<protein>
    <submittedName>
        <fullName evidence="2">Soluble lytic murein transglycosylase</fullName>
        <ecNumber evidence="2">4.2.2.-</ecNumber>
    </submittedName>
</protein>
<reference evidence="2 3" key="1">
    <citation type="submission" date="2015-06" db="EMBL/GenBank/DDBJ databases">
        <title>Draft genome of the moderately acidophilic sulfate reducer Candidatus Desulfosporosinus acididurans strain M1.</title>
        <authorList>
            <person name="Poehlein A."/>
            <person name="Petzsch P."/>
            <person name="Johnson B.D."/>
            <person name="Schloemann M."/>
            <person name="Daniel R."/>
            <person name="Muehling M."/>
        </authorList>
    </citation>
    <scope>NUCLEOTIDE SEQUENCE [LARGE SCALE GENOMIC DNA]</scope>
    <source>
        <strain evidence="2 3">M1</strain>
    </source>
</reference>
<keyword evidence="3" id="KW-1185">Reference proteome</keyword>
<dbReference type="EMBL" id="LDZY01000010">
    <property type="protein sequence ID" value="KLU65026.1"/>
    <property type="molecule type" value="Genomic_DNA"/>
</dbReference>
<dbReference type="PATRIC" id="fig|476652.3.peg.3152"/>
<organism evidence="2 3">
    <name type="scientific">Desulfosporosinus acididurans</name>
    <dbReference type="NCBI Taxonomy" id="476652"/>
    <lineage>
        <taxon>Bacteria</taxon>
        <taxon>Bacillati</taxon>
        <taxon>Bacillota</taxon>
        <taxon>Clostridia</taxon>
        <taxon>Eubacteriales</taxon>
        <taxon>Desulfitobacteriaceae</taxon>
        <taxon>Desulfosporosinus</taxon>
    </lineage>
</organism>
<gene>
    <name evidence="2" type="primary">slt_2</name>
    <name evidence="2" type="ORF">DEAC_c29930</name>
</gene>
<keyword evidence="2" id="KW-0456">Lyase</keyword>